<reference evidence="10" key="1">
    <citation type="submission" date="2022-10" db="EMBL/GenBank/DDBJ databases">
        <title>The WGS of Solirubrobacter ginsenosidimutans DSM 21036.</title>
        <authorList>
            <person name="Jiang Z."/>
        </authorList>
    </citation>
    <scope>NUCLEOTIDE SEQUENCE</scope>
    <source>
        <strain evidence="10">DSM 21036</strain>
    </source>
</reference>
<dbReference type="InterPro" id="IPR000522">
    <property type="entry name" value="ABC_transptr_permease_BtuC"/>
</dbReference>
<feature type="signal peptide" evidence="9">
    <location>
        <begin position="1"/>
        <end position="25"/>
    </location>
</feature>
<name>A0A9X3S758_9ACTN</name>
<keyword evidence="7 8" id="KW-0472">Membrane</keyword>
<evidence type="ECO:0000256" key="3">
    <source>
        <dbReference type="ARBA" id="ARBA00022448"/>
    </source>
</evidence>
<dbReference type="RefSeq" id="WP_270042426.1">
    <property type="nucleotide sequence ID" value="NZ_JAPDOD010000023.1"/>
</dbReference>
<feature type="transmembrane region" description="Helical" evidence="8">
    <location>
        <begin position="64"/>
        <end position="84"/>
    </location>
</feature>
<keyword evidence="11" id="KW-1185">Reference proteome</keyword>
<feature type="transmembrane region" description="Helical" evidence="8">
    <location>
        <begin position="91"/>
        <end position="109"/>
    </location>
</feature>
<dbReference type="Gene3D" id="1.10.3470.10">
    <property type="entry name" value="ABC transporter involved in vitamin B12 uptake, BtuC"/>
    <property type="match status" value="1"/>
</dbReference>
<feature type="transmembrane region" description="Helical" evidence="8">
    <location>
        <begin position="232"/>
        <end position="265"/>
    </location>
</feature>
<comment type="caution">
    <text evidence="10">The sequence shown here is derived from an EMBL/GenBank/DDBJ whole genome shotgun (WGS) entry which is preliminary data.</text>
</comment>
<dbReference type="InterPro" id="IPR037294">
    <property type="entry name" value="ABC_BtuC-like"/>
</dbReference>
<accession>A0A9X3S758</accession>
<evidence type="ECO:0000256" key="5">
    <source>
        <dbReference type="ARBA" id="ARBA00022692"/>
    </source>
</evidence>
<keyword evidence="9" id="KW-0732">Signal</keyword>
<evidence type="ECO:0000256" key="2">
    <source>
        <dbReference type="ARBA" id="ARBA00007935"/>
    </source>
</evidence>
<proteinExistence type="inferred from homology"/>
<dbReference type="GO" id="GO:0005886">
    <property type="term" value="C:plasma membrane"/>
    <property type="evidence" value="ECO:0007669"/>
    <property type="project" value="UniProtKB-SubCell"/>
</dbReference>
<sequence>MNRRRLTVVLAGAAALVIAAAASMAFGAVHVPLHDIWLSLTGQAPDGPLKQIITELRLPRTVSAAIVGAALGVAGALLQGALANPLASPDVIGVTGGAGFGAMLTLLVWPSAIALLPVGALFFGVLAAGIVFVIGWSGPHGGAIGRVILAGIAISALFGAATTSLMVAYSDRVQSAVFWLAGGLSSEGWSSLAVVWPYFAVGFILSVFLARPLDRLALGDDVAASLGGRPRLVRLLAAGAAALLASSAAALAGLLGFLGLVIPHLVRLAAGTASNRFVIPASALSGAALLTGADTLARTVLAPIELPVGPLMVVLGVPLFLWLLREAV</sequence>
<feature type="chain" id="PRO_5040913767" evidence="9">
    <location>
        <begin position="26"/>
        <end position="328"/>
    </location>
</feature>
<dbReference type="PANTHER" id="PTHR30472">
    <property type="entry name" value="FERRIC ENTEROBACTIN TRANSPORT SYSTEM PERMEASE PROTEIN"/>
    <property type="match status" value="1"/>
</dbReference>
<dbReference type="FunFam" id="1.10.3470.10:FF:000001">
    <property type="entry name" value="Vitamin B12 ABC transporter permease BtuC"/>
    <property type="match status" value="1"/>
</dbReference>
<feature type="transmembrane region" description="Helical" evidence="8">
    <location>
        <begin position="115"/>
        <end position="135"/>
    </location>
</feature>
<dbReference type="SUPFAM" id="SSF81345">
    <property type="entry name" value="ABC transporter involved in vitamin B12 uptake, BtuC"/>
    <property type="match status" value="1"/>
</dbReference>
<feature type="transmembrane region" description="Helical" evidence="8">
    <location>
        <begin position="304"/>
        <end position="324"/>
    </location>
</feature>
<keyword evidence="6 8" id="KW-1133">Transmembrane helix</keyword>
<organism evidence="10 11">
    <name type="scientific">Solirubrobacter ginsenosidimutans</name>
    <dbReference type="NCBI Taxonomy" id="490573"/>
    <lineage>
        <taxon>Bacteria</taxon>
        <taxon>Bacillati</taxon>
        <taxon>Actinomycetota</taxon>
        <taxon>Thermoleophilia</taxon>
        <taxon>Solirubrobacterales</taxon>
        <taxon>Solirubrobacteraceae</taxon>
        <taxon>Solirubrobacter</taxon>
    </lineage>
</organism>
<evidence type="ECO:0000256" key="7">
    <source>
        <dbReference type="ARBA" id="ARBA00023136"/>
    </source>
</evidence>
<dbReference type="Pfam" id="PF01032">
    <property type="entry name" value="FecCD"/>
    <property type="match status" value="1"/>
</dbReference>
<keyword evidence="5 8" id="KW-0812">Transmembrane</keyword>
<comment type="similarity">
    <text evidence="2">Belongs to the binding-protein-dependent transport system permease family. FecCD subfamily.</text>
</comment>
<protein>
    <submittedName>
        <fullName evidence="10">Iron ABC transporter permease</fullName>
    </submittedName>
</protein>
<dbReference type="PANTHER" id="PTHR30472:SF25">
    <property type="entry name" value="ABC TRANSPORTER PERMEASE PROTEIN MJ0876-RELATED"/>
    <property type="match status" value="1"/>
</dbReference>
<dbReference type="GO" id="GO:0022857">
    <property type="term" value="F:transmembrane transporter activity"/>
    <property type="evidence" value="ECO:0007669"/>
    <property type="project" value="InterPro"/>
</dbReference>
<evidence type="ECO:0000313" key="10">
    <source>
        <dbReference type="EMBL" id="MDA0163183.1"/>
    </source>
</evidence>
<evidence type="ECO:0000256" key="4">
    <source>
        <dbReference type="ARBA" id="ARBA00022475"/>
    </source>
</evidence>
<dbReference type="Proteomes" id="UP001149140">
    <property type="component" value="Unassembled WGS sequence"/>
</dbReference>
<evidence type="ECO:0000256" key="6">
    <source>
        <dbReference type="ARBA" id="ARBA00022989"/>
    </source>
</evidence>
<gene>
    <name evidence="10" type="ORF">OM076_23115</name>
</gene>
<evidence type="ECO:0000313" key="11">
    <source>
        <dbReference type="Proteomes" id="UP001149140"/>
    </source>
</evidence>
<comment type="subcellular location">
    <subcellularLocation>
        <location evidence="1">Cell membrane</location>
        <topology evidence="1">Multi-pass membrane protein</topology>
    </subcellularLocation>
</comment>
<dbReference type="EMBL" id="JAPDOD010000023">
    <property type="protein sequence ID" value="MDA0163183.1"/>
    <property type="molecule type" value="Genomic_DNA"/>
</dbReference>
<evidence type="ECO:0000256" key="8">
    <source>
        <dbReference type="SAM" id="Phobius"/>
    </source>
</evidence>
<feature type="transmembrane region" description="Helical" evidence="8">
    <location>
        <begin position="147"/>
        <end position="169"/>
    </location>
</feature>
<keyword evidence="3" id="KW-0813">Transport</keyword>
<evidence type="ECO:0000256" key="9">
    <source>
        <dbReference type="SAM" id="SignalP"/>
    </source>
</evidence>
<dbReference type="AlphaFoldDB" id="A0A9X3S758"/>
<dbReference type="CDD" id="cd06550">
    <property type="entry name" value="TM_ABC_iron-siderophores_like"/>
    <property type="match status" value="1"/>
</dbReference>
<evidence type="ECO:0000256" key="1">
    <source>
        <dbReference type="ARBA" id="ARBA00004651"/>
    </source>
</evidence>
<feature type="transmembrane region" description="Helical" evidence="8">
    <location>
        <begin position="189"/>
        <end position="211"/>
    </location>
</feature>
<keyword evidence="4" id="KW-1003">Cell membrane</keyword>